<sequence length="253" mass="27178">MSAIASLVAVLSFHIIACSTCRRGDEDTFKPSNTPGHGASSALSSRSNIEYAHLPGTRPEHSSWVKTPTLAQELRIREFIARSALLGEVPYRPLPVPELIPNPSQGGERRAVFGSFGRGGRFCCWLDAGKSVPVAQKNVDYVRRFQGMTRQQVRAAVYEILDVEFMDTGETGSLKRTAAERWPWKRCTPARRMELDSQGTSVTSPTSRGPLGGALGKLCASATGAFGAAVTSGLAEPSGIEDDVTDKLAKIGI</sequence>
<dbReference type="Proteomes" id="UP001172159">
    <property type="component" value="Unassembled WGS sequence"/>
</dbReference>
<comment type="caution">
    <text evidence="2">The sequence shown here is derived from an EMBL/GenBank/DDBJ whole genome shotgun (WGS) entry which is preliminary data.</text>
</comment>
<proteinExistence type="predicted"/>
<feature type="chain" id="PRO_5041221343" evidence="1">
    <location>
        <begin position="22"/>
        <end position="253"/>
    </location>
</feature>
<gene>
    <name evidence="2" type="ORF">B0T21DRAFT_409039</name>
</gene>
<dbReference type="EMBL" id="JAUKTV010000003">
    <property type="protein sequence ID" value="KAK0742202.1"/>
    <property type="molecule type" value="Genomic_DNA"/>
</dbReference>
<evidence type="ECO:0000313" key="2">
    <source>
        <dbReference type="EMBL" id="KAK0742202.1"/>
    </source>
</evidence>
<keyword evidence="1" id="KW-0732">Signal</keyword>
<name>A0AA40K1G3_9PEZI</name>
<reference evidence="2" key="1">
    <citation type="submission" date="2023-06" db="EMBL/GenBank/DDBJ databases">
        <title>Genome-scale phylogeny and comparative genomics of the fungal order Sordariales.</title>
        <authorList>
            <consortium name="Lawrence Berkeley National Laboratory"/>
            <person name="Hensen N."/>
            <person name="Bonometti L."/>
            <person name="Westerberg I."/>
            <person name="Brannstrom I.O."/>
            <person name="Guillou S."/>
            <person name="Cros-Aarteil S."/>
            <person name="Calhoun S."/>
            <person name="Haridas S."/>
            <person name="Kuo A."/>
            <person name="Mondo S."/>
            <person name="Pangilinan J."/>
            <person name="Riley R."/>
            <person name="Labutti K."/>
            <person name="Andreopoulos B."/>
            <person name="Lipzen A."/>
            <person name="Chen C."/>
            <person name="Yanf M."/>
            <person name="Daum C."/>
            <person name="Ng V."/>
            <person name="Clum A."/>
            <person name="Steindorff A."/>
            <person name="Ohm R."/>
            <person name="Martin F."/>
            <person name="Silar P."/>
            <person name="Natvig D."/>
            <person name="Lalanne C."/>
            <person name="Gautier V."/>
            <person name="Ament-Velasquez S.L."/>
            <person name="Kruys A."/>
            <person name="Hutchinson M.I."/>
            <person name="Powell A.J."/>
            <person name="Barry K."/>
            <person name="Miller A.N."/>
            <person name="Grigoriev I.V."/>
            <person name="Debuchy R."/>
            <person name="Gladieux P."/>
            <person name="Thoren M.H."/>
            <person name="Johannesson H."/>
        </authorList>
    </citation>
    <scope>NUCLEOTIDE SEQUENCE</scope>
    <source>
        <strain evidence="2">CBS 540.89</strain>
    </source>
</reference>
<evidence type="ECO:0000256" key="1">
    <source>
        <dbReference type="SAM" id="SignalP"/>
    </source>
</evidence>
<organism evidence="2 3">
    <name type="scientific">Apiosordaria backusii</name>
    <dbReference type="NCBI Taxonomy" id="314023"/>
    <lineage>
        <taxon>Eukaryota</taxon>
        <taxon>Fungi</taxon>
        <taxon>Dikarya</taxon>
        <taxon>Ascomycota</taxon>
        <taxon>Pezizomycotina</taxon>
        <taxon>Sordariomycetes</taxon>
        <taxon>Sordariomycetidae</taxon>
        <taxon>Sordariales</taxon>
        <taxon>Lasiosphaeriaceae</taxon>
        <taxon>Apiosordaria</taxon>
    </lineage>
</organism>
<dbReference type="AlphaFoldDB" id="A0AA40K1G3"/>
<accession>A0AA40K1G3</accession>
<protein>
    <submittedName>
        <fullName evidence="2">Uncharacterized protein</fullName>
    </submittedName>
</protein>
<feature type="signal peptide" evidence="1">
    <location>
        <begin position="1"/>
        <end position="21"/>
    </location>
</feature>
<evidence type="ECO:0000313" key="3">
    <source>
        <dbReference type="Proteomes" id="UP001172159"/>
    </source>
</evidence>
<keyword evidence="3" id="KW-1185">Reference proteome</keyword>